<dbReference type="RefSeq" id="WP_179493142.1">
    <property type="nucleotide sequence ID" value="NZ_JACCCW010000002.1"/>
</dbReference>
<keyword evidence="2" id="KW-1185">Reference proteome</keyword>
<sequence>MIRNYIVEFCLVAVILNCFSGYGQSQTIGFSGPSNNTIVMPSTTGASGRVDAGALEELTEHLQAVGGGNWSGMQGKGSITYPSANTGPFTATLSILRGDHFRLDVETPDGMRSSRIRGLYGAIKDSAAEAKQILPLETAIVGLVQFQWLRLPFPHFPSASLIDQGSCEIEGVQLHRITMEWPQAQASLSANVAHSGSVIDFYFDPTSHLLMKSATVARINGVGNQDFLRVISYSDYRKVNGVLLPFHYEESLGGQPQWVLQLTEASFDMTLQPSDFSF</sequence>
<organism evidence="1 2">
    <name type="scientific">Granulicella arctica</name>
    <dbReference type="NCBI Taxonomy" id="940613"/>
    <lineage>
        <taxon>Bacteria</taxon>
        <taxon>Pseudomonadati</taxon>
        <taxon>Acidobacteriota</taxon>
        <taxon>Terriglobia</taxon>
        <taxon>Terriglobales</taxon>
        <taxon>Acidobacteriaceae</taxon>
        <taxon>Granulicella</taxon>
    </lineage>
</organism>
<dbReference type="EMBL" id="JACCCW010000002">
    <property type="protein sequence ID" value="NYF81313.1"/>
    <property type="molecule type" value="Genomic_DNA"/>
</dbReference>
<evidence type="ECO:0008006" key="3">
    <source>
        <dbReference type="Google" id="ProtNLM"/>
    </source>
</evidence>
<protein>
    <recommendedName>
        <fullName evidence="3">Outer membrane lipoprotein-sorting protein</fullName>
    </recommendedName>
</protein>
<name>A0A7Y9TV10_9BACT</name>
<accession>A0A7Y9TV10</accession>
<dbReference type="AlphaFoldDB" id="A0A7Y9TV10"/>
<gene>
    <name evidence="1" type="ORF">HDF17_003633</name>
</gene>
<dbReference type="Proteomes" id="UP000589520">
    <property type="component" value="Unassembled WGS sequence"/>
</dbReference>
<comment type="caution">
    <text evidence="1">The sequence shown here is derived from an EMBL/GenBank/DDBJ whole genome shotgun (WGS) entry which is preliminary data.</text>
</comment>
<evidence type="ECO:0000313" key="1">
    <source>
        <dbReference type="EMBL" id="NYF81313.1"/>
    </source>
</evidence>
<proteinExistence type="predicted"/>
<evidence type="ECO:0000313" key="2">
    <source>
        <dbReference type="Proteomes" id="UP000589520"/>
    </source>
</evidence>
<reference evidence="1 2" key="1">
    <citation type="submission" date="2020-07" db="EMBL/GenBank/DDBJ databases">
        <title>Genomic Encyclopedia of Type Strains, Phase IV (KMG-V): Genome sequencing to study the core and pangenomes of soil and plant-associated prokaryotes.</title>
        <authorList>
            <person name="Whitman W."/>
        </authorList>
    </citation>
    <scope>NUCLEOTIDE SEQUENCE [LARGE SCALE GENOMIC DNA]</scope>
    <source>
        <strain evidence="1 2">X4EP2</strain>
    </source>
</reference>